<reference evidence="4" key="1">
    <citation type="journal article" date="2020" name="Stud. Mycol.">
        <title>101 Dothideomycetes genomes: a test case for predicting lifestyles and emergence of pathogens.</title>
        <authorList>
            <person name="Haridas S."/>
            <person name="Albert R."/>
            <person name="Binder M."/>
            <person name="Bloem J."/>
            <person name="Labutti K."/>
            <person name="Salamov A."/>
            <person name="Andreopoulos B."/>
            <person name="Baker S."/>
            <person name="Barry K."/>
            <person name="Bills G."/>
            <person name="Bluhm B."/>
            <person name="Cannon C."/>
            <person name="Castanera R."/>
            <person name="Culley D."/>
            <person name="Daum C."/>
            <person name="Ezra D."/>
            <person name="Gonzalez J."/>
            <person name="Henrissat B."/>
            <person name="Kuo A."/>
            <person name="Liang C."/>
            <person name="Lipzen A."/>
            <person name="Lutzoni F."/>
            <person name="Magnuson J."/>
            <person name="Mondo S."/>
            <person name="Nolan M."/>
            <person name="Ohm R."/>
            <person name="Pangilinan J."/>
            <person name="Park H.-J."/>
            <person name="Ramirez L."/>
            <person name="Alfaro M."/>
            <person name="Sun H."/>
            <person name="Tritt A."/>
            <person name="Yoshinaga Y."/>
            <person name="Zwiers L.-H."/>
            <person name="Turgeon B."/>
            <person name="Goodwin S."/>
            <person name="Spatafora J."/>
            <person name="Crous P."/>
            <person name="Grigoriev I."/>
        </authorList>
    </citation>
    <scope>NUCLEOTIDE SEQUENCE</scope>
    <source>
        <strain evidence="4">CBS 279.74</strain>
    </source>
</reference>
<keyword evidence="2" id="KW-0472">Membrane</keyword>
<gene>
    <name evidence="4" type="ORF">K504DRAFT_531050</name>
</gene>
<evidence type="ECO:0000256" key="1">
    <source>
        <dbReference type="SAM" id="MobiDB-lite"/>
    </source>
</evidence>
<sequence length="480" mass="51618">MKGVFSMEALVAAIWASAALATPLIAERLDRRDDALCPPTYTTKNGMNFTSTCSHNNPNNDAEPVFSTNSMQDCMEYCSRYWGNGEGCFGVVWREDKKCWLRNSGTSFNTSSFVPLAGIHSALITTGELNSLDTKCPETDLSVHELEGTGIGYTVHCGKVISNYDTCWSGYPSCHQSPYTGWYHATSLSQCMDFCVQEHPLCRGVSYNPGMEIGFANCWPKTGFGSTLQTPDGDMGVFHSITITSLDQIDNTCPESSTYDSTNSKAFEIHCGQSNAGTNITSMHMSNVTGCMEECATAGNGCSGIVFDSSLTSGYENCYLQNTTSVISTFASGTYALLTGSSTPRPSNTSSTDNTGNTTEKKSSKAWIAGPVIGIILGIAIIAGAILFFRRRKAKFEIAGTSMQNPYAGSQHQRTQPVYSYAQYAGAPSEVQHDANYGQTSELGGTDVNEMATNGPRGGNGSAKYAHNSPIETQPRHELA</sequence>
<feature type="signal peptide" evidence="3">
    <location>
        <begin position="1"/>
        <end position="21"/>
    </location>
</feature>
<dbReference type="EMBL" id="MU005765">
    <property type="protein sequence ID" value="KAF2714206.1"/>
    <property type="molecule type" value="Genomic_DNA"/>
</dbReference>
<evidence type="ECO:0000256" key="2">
    <source>
        <dbReference type="SAM" id="Phobius"/>
    </source>
</evidence>
<keyword evidence="2" id="KW-0812">Transmembrane</keyword>
<feature type="region of interest" description="Disordered" evidence="1">
    <location>
        <begin position="436"/>
        <end position="480"/>
    </location>
</feature>
<feature type="compositionally biased region" description="Low complexity" evidence="1">
    <location>
        <begin position="341"/>
        <end position="358"/>
    </location>
</feature>
<accession>A0A6G1KMT2</accession>
<feature type="transmembrane region" description="Helical" evidence="2">
    <location>
        <begin position="367"/>
        <end position="389"/>
    </location>
</feature>
<proteinExistence type="predicted"/>
<evidence type="ECO:0008006" key="6">
    <source>
        <dbReference type="Google" id="ProtNLM"/>
    </source>
</evidence>
<dbReference type="Proteomes" id="UP000799428">
    <property type="component" value="Unassembled WGS sequence"/>
</dbReference>
<name>A0A6G1KMT2_9PLEO</name>
<evidence type="ECO:0000256" key="3">
    <source>
        <dbReference type="SAM" id="SignalP"/>
    </source>
</evidence>
<protein>
    <recommendedName>
        <fullName evidence="6">Apple domain-containing protein</fullName>
    </recommendedName>
</protein>
<dbReference type="AlphaFoldDB" id="A0A6G1KMT2"/>
<feature type="chain" id="PRO_5026299917" description="Apple domain-containing protein" evidence="3">
    <location>
        <begin position="22"/>
        <end position="480"/>
    </location>
</feature>
<keyword evidence="3" id="KW-0732">Signal</keyword>
<evidence type="ECO:0000313" key="5">
    <source>
        <dbReference type="Proteomes" id="UP000799428"/>
    </source>
</evidence>
<feature type="region of interest" description="Disordered" evidence="1">
    <location>
        <begin position="341"/>
        <end position="363"/>
    </location>
</feature>
<organism evidence="4 5">
    <name type="scientific">Pleomassaria siparia CBS 279.74</name>
    <dbReference type="NCBI Taxonomy" id="1314801"/>
    <lineage>
        <taxon>Eukaryota</taxon>
        <taxon>Fungi</taxon>
        <taxon>Dikarya</taxon>
        <taxon>Ascomycota</taxon>
        <taxon>Pezizomycotina</taxon>
        <taxon>Dothideomycetes</taxon>
        <taxon>Pleosporomycetidae</taxon>
        <taxon>Pleosporales</taxon>
        <taxon>Pleomassariaceae</taxon>
        <taxon>Pleomassaria</taxon>
    </lineage>
</organism>
<keyword evidence="5" id="KW-1185">Reference proteome</keyword>
<keyword evidence="2" id="KW-1133">Transmembrane helix</keyword>
<evidence type="ECO:0000313" key="4">
    <source>
        <dbReference type="EMBL" id="KAF2714206.1"/>
    </source>
</evidence>
<dbReference type="OrthoDB" id="3943216at2759"/>